<feature type="domain" description="Orc1-like AAA ATPase" evidence="3">
    <location>
        <begin position="6"/>
        <end position="163"/>
    </location>
</feature>
<comment type="caution">
    <text evidence="4">The sequence shown here is derived from an EMBL/GenBank/DDBJ whole genome shotgun (WGS) entry which is preliminary data.</text>
</comment>
<evidence type="ECO:0000259" key="3">
    <source>
        <dbReference type="Pfam" id="PF13191"/>
    </source>
</evidence>
<dbReference type="Gene3D" id="3.40.50.300">
    <property type="entry name" value="P-loop containing nucleotide triphosphate hydrolases"/>
    <property type="match status" value="1"/>
</dbReference>
<proteinExistence type="predicted"/>
<dbReference type="SUPFAM" id="SSF52540">
    <property type="entry name" value="P-loop containing nucleoside triphosphate hydrolases"/>
    <property type="match status" value="1"/>
</dbReference>
<sequence length="1007" mass="106214">MDQDRRLVGREATLAAARVALDEVLGGAGQLLLVSGEPGIGKSALLGEVVRTAAAQGARVLRGTCWEAAVAPPYWPWTQVLRSVDRSTVQLGEAARLIERSAPDGPSAALPFEMFDAVARVLAELAAHSPVAVVLDDLQWADEASVRLLSFLRTQLAADRVLLLGAFRDTESGAELRRLTETAQLLQLGGLTADDVAALMRRTGGPHAPLERAEEIRSRCGGNPFFVREVCRLGVADGWDATAAGRIPDGVLGVLRRRLGRLSAPCAAMLTAAAVAGRVVEPEVLGRALPTGDAAGTAALIDEAVAARVLAPDGARTSFVHDLYRETLLADCPSARLAELHAAVGAALRDVTPPDALTGDRLSRLAAHFVAAGPPAAAEAVRFSVLAARDATSRLGHEDACRHYELALGVIDAVAPPAGSAQRTALLVELGAAQARAGSADAARTAYDEAVRLGRAGGEWEAVARAAIGRYGLGSRDPVEYATVISVLEEADKALAASGTADVALRCSLLATLARARRHADPRRVDPEAVEAAEQAVALATGDPRSRAESLLALHDVLWVPGRASERLPVLDEMLAAAVAADDPELVAVAHQLTATALIETGDPAGRLALERYVHLAAGLGHARGRWGALSRRATLAELAGRVEEATDLAGAALELGSVIGEPDAPGCFATLRSSLMAIGGPELTLDLGGLDENDQLWPVFPLIRALAPAFRGRYEEAAERLGDFAVQDVLQKYDLELVAVAATVFAAVGSDAQRTWTYERLVPVAGLHVVVGGCAAYYGPVDHLLGELAAALGRRDEAVAHLTAAARQCDRLGVAAWSRRSLDALARMGAGPDEPVVERDGGTWRLAFRGRVEHLPDAKGLRDLAVLLGSPGRDVHVLTLLGRDVPPTGSDPVLDDRAMARYRHRLGELDGDIDEAVEFQDLHRAERLQAERDALLAELAAATGLGGRPRRLGDETERARKTVGARIRDALRRVDAVHPELAEHLRATVGVGTVCRYTPQPVPTRE</sequence>
<dbReference type="InterPro" id="IPR041664">
    <property type="entry name" value="AAA_16"/>
</dbReference>
<dbReference type="RefSeq" id="WP_169400347.1">
    <property type="nucleotide sequence ID" value="NZ_JAAXKY010000223.1"/>
</dbReference>
<dbReference type="PANTHER" id="PTHR16305">
    <property type="entry name" value="TESTICULAR SOLUBLE ADENYLYL CYCLASE"/>
    <property type="match status" value="1"/>
</dbReference>
<dbReference type="Pfam" id="PF13191">
    <property type="entry name" value="AAA_16"/>
    <property type="match status" value="1"/>
</dbReference>
<keyword evidence="1" id="KW-0547">Nucleotide-binding</keyword>
<evidence type="ECO:0000256" key="2">
    <source>
        <dbReference type="ARBA" id="ARBA00022840"/>
    </source>
</evidence>
<dbReference type="EMBL" id="JAAXKY010000223">
    <property type="protein sequence ID" value="NMH82342.1"/>
    <property type="molecule type" value="Genomic_DNA"/>
</dbReference>
<keyword evidence="5" id="KW-1185">Reference proteome</keyword>
<keyword evidence="2" id="KW-0067">ATP-binding</keyword>
<evidence type="ECO:0000313" key="4">
    <source>
        <dbReference type="EMBL" id="NMH82342.1"/>
    </source>
</evidence>
<dbReference type="PANTHER" id="PTHR16305:SF35">
    <property type="entry name" value="TRANSCRIPTIONAL ACTIVATOR DOMAIN"/>
    <property type="match status" value="1"/>
</dbReference>
<reference evidence="4 5" key="1">
    <citation type="submission" date="2020-04" db="EMBL/GenBank/DDBJ databases">
        <authorList>
            <person name="Klaysubun C."/>
            <person name="Duangmal K."/>
            <person name="Lipun K."/>
        </authorList>
    </citation>
    <scope>NUCLEOTIDE SEQUENCE [LARGE SCALE GENOMIC DNA]</scope>
    <source>
        <strain evidence="4 5">JCM 11839</strain>
    </source>
</reference>
<dbReference type="InterPro" id="IPR027417">
    <property type="entry name" value="P-loop_NTPase"/>
</dbReference>
<name>A0ABX1RQT9_9PSEU</name>
<protein>
    <submittedName>
        <fullName evidence="4">AAA family ATPase</fullName>
    </submittedName>
</protein>
<evidence type="ECO:0000313" key="5">
    <source>
        <dbReference type="Proteomes" id="UP001296706"/>
    </source>
</evidence>
<accession>A0ABX1RQT9</accession>
<dbReference type="Proteomes" id="UP001296706">
    <property type="component" value="Unassembled WGS sequence"/>
</dbReference>
<dbReference type="Gene3D" id="1.25.40.10">
    <property type="entry name" value="Tetratricopeptide repeat domain"/>
    <property type="match status" value="1"/>
</dbReference>
<dbReference type="InterPro" id="IPR011990">
    <property type="entry name" value="TPR-like_helical_dom_sf"/>
</dbReference>
<gene>
    <name evidence="4" type="ORF">HF577_35305</name>
</gene>
<evidence type="ECO:0000256" key="1">
    <source>
        <dbReference type="ARBA" id="ARBA00022741"/>
    </source>
</evidence>
<organism evidence="4 5">
    <name type="scientific">Pseudonocardia xinjiangensis</name>
    <dbReference type="NCBI Taxonomy" id="75289"/>
    <lineage>
        <taxon>Bacteria</taxon>
        <taxon>Bacillati</taxon>
        <taxon>Actinomycetota</taxon>
        <taxon>Actinomycetes</taxon>
        <taxon>Pseudonocardiales</taxon>
        <taxon>Pseudonocardiaceae</taxon>
        <taxon>Pseudonocardia</taxon>
    </lineage>
</organism>